<dbReference type="CDD" id="cd11282">
    <property type="entry name" value="ADF_coactosin_like"/>
    <property type="match status" value="1"/>
</dbReference>
<dbReference type="Pfam" id="PF00241">
    <property type="entry name" value="Cofilin_ADF"/>
    <property type="match status" value="1"/>
</dbReference>
<dbReference type="Gene3D" id="3.40.20.10">
    <property type="entry name" value="Severin"/>
    <property type="match status" value="1"/>
</dbReference>
<comment type="subcellular location">
    <subcellularLocation>
        <location evidence="1">Cytoplasm</location>
        <location evidence="1">Cytoskeleton</location>
    </subcellularLocation>
</comment>
<keyword evidence="8" id="KW-1185">Reference proteome</keyword>
<evidence type="ECO:0000256" key="1">
    <source>
        <dbReference type="ARBA" id="ARBA00004245"/>
    </source>
</evidence>
<evidence type="ECO:0000256" key="3">
    <source>
        <dbReference type="ARBA" id="ARBA00023203"/>
    </source>
</evidence>
<organism evidence="7 8">
    <name type="scientific">Stachybotrys elegans</name>
    <dbReference type="NCBI Taxonomy" id="80388"/>
    <lineage>
        <taxon>Eukaryota</taxon>
        <taxon>Fungi</taxon>
        <taxon>Dikarya</taxon>
        <taxon>Ascomycota</taxon>
        <taxon>Pezizomycotina</taxon>
        <taxon>Sordariomycetes</taxon>
        <taxon>Hypocreomycetidae</taxon>
        <taxon>Hypocreales</taxon>
        <taxon>Stachybotryaceae</taxon>
        <taxon>Stachybotrys</taxon>
    </lineage>
</organism>
<dbReference type="InterPro" id="IPR002108">
    <property type="entry name" value="ADF-H"/>
</dbReference>
<reference evidence="7" key="1">
    <citation type="journal article" date="2021" name="Nat. Commun.">
        <title>Genetic determinants of endophytism in the Arabidopsis root mycobiome.</title>
        <authorList>
            <person name="Mesny F."/>
            <person name="Miyauchi S."/>
            <person name="Thiergart T."/>
            <person name="Pickel B."/>
            <person name="Atanasova L."/>
            <person name="Karlsson M."/>
            <person name="Huettel B."/>
            <person name="Barry K.W."/>
            <person name="Haridas S."/>
            <person name="Chen C."/>
            <person name="Bauer D."/>
            <person name="Andreopoulos W."/>
            <person name="Pangilinan J."/>
            <person name="LaButti K."/>
            <person name="Riley R."/>
            <person name="Lipzen A."/>
            <person name="Clum A."/>
            <person name="Drula E."/>
            <person name="Henrissat B."/>
            <person name="Kohler A."/>
            <person name="Grigoriev I.V."/>
            <person name="Martin F.M."/>
            <person name="Hacquard S."/>
        </authorList>
    </citation>
    <scope>NUCLEOTIDE SEQUENCE</scope>
    <source>
        <strain evidence="7">MPI-CAGE-CH-0235</strain>
    </source>
</reference>
<evidence type="ECO:0000256" key="2">
    <source>
        <dbReference type="ARBA" id="ARBA00022490"/>
    </source>
</evidence>
<dbReference type="GO" id="GO:0051015">
    <property type="term" value="F:actin filament binding"/>
    <property type="evidence" value="ECO:0007669"/>
    <property type="project" value="TreeGrafter"/>
</dbReference>
<evidence type="ECO:0000313" key="8">
    <source>
        <dbReference type="Proteomes" id="UP000813444"/>
    </source>
</evidence>
<dbReference type="GO" id="GO:0030833">
    <property type="term" value="P:regulation of actin filament polymerization"/>
    <property type="evidence" value="ECO:0007669"/>
    <property type="project" value="TreeGrafter"/>
</dbReference>
<dbReference type="PANTHER" id="PTHR10829:SF56">
    <property type="entry name" value="ADF-H DOMAIN-CONTAINING PROTEIN"/>
    <property type="match status" value="1"/>
</dbReference>
<evidence type="ECO:0000313" key="7">
    <source>
        <dbReference type="EMBL" id="KAH7329574.1"/>
    </source>
</evidence>
<keyword evidence="3" id="KW-0009">Actin-binding</keyword>
<dbReference type="OrthoDB" id="20822at2759"/>
<dbReference type="GO" id="GO:0005884">
    <property type="term" value="C:actin filament"/>
    <property type="evidence" value="ECO:0007669"/>
    <property type="project" value="TreeGrafter"/>
</dbReference>
<dbReference type="FunFam" id="3.40.20.10:FF:000018">
    <property type="entry name" value="Coactosin-like 1"/>
    <property type="match status" value="1"/>
</dbReference>
<dbReference type="GO" id="GO:0030864">
    <property type="term" value="C:cortical actin cytoskeleton"/>
    <property type="evidence" value="ECO:0007669"/>
    <property type="project" value="TreeGrafter"/>
</dbReference>
<keyword evidence="2" id="KW-0963">Cytoplasm</keyword>
<accession>A0A8K0T9B9</accession>
<evidence type="ECO:0000256" key="5">
    <source>
        <dbReference type="ARBA" id="ARBA00038052"/>
    </source>
</evidence>
<proteinExistence type="inferred from homology"/>
<protein>
    <submittedName>
        <fullName evidence="7">ADF-like domain-containing protein</fullName>
    </submittedName>
</protein>
<dbReference type="InterPro" id="IPR029006">
    <property type="entry name" value="ADF-H/Gelsolin-like_dom_sf"/>
</dbReference>
<dbReference type="GO" id="GO:0030427">
    <property type="term" value="C:site of polarized growth"/>
    <property type="evidence" value="ECO:0007669"/>
    <property type="project" value="TreeGrafter"/>
</dbReference>
<dbReference type="EMBL" id="JAGPNK010000001">
    <property type="protein sequence ID" value="KAH7329574.1"/>
    <property type="molecule type" value="Genomic_DNA"/>
</dbReference>
<comment type="caution">
    <text evidence="7">The sequence shown here is derived from an EMBL/GenBank/DDBJ whole genome shotgun (WGS) entry which is preliminary data.</text>
</comment>
<evidence type="ECO:0000256" key="4">
    <source>
        <dbReference type="ARBA" id="ARBA00023212"/>
    </source>
</evidence>
<evidence type="ECO:0000259" key="6">
    <source>
        <dbReference type="PROSITE" id="PS51263"/>
    </source>
</evidence>
<dbReference type="SMART" id="SM00102">
    <property type="entry name" value="ADF"/>
    <property type="match status" value="1"/>
</dbReference>
<sequence>MSGLNAADIAAAYDAVRSDKEEINWLLISYAAATGNKLALTQTGTGGLAELTAALDDSQVQYGYVRVEYANDAESKRVKFLLVVWIGENTKVMRKARVSVESGDVKRALQHHSFAITTGDKAELAEKDVVAKLRKAGGADYNGGRG</sequence>
<keyword evidence="4" id="KW-0206">Cytoskeleton</keyword>
<dbReference type="PROSITE" id="PS51263">
    <property type="entry name" value="ADF_H"/>
    <property type="match status" value="1"/>
</dbReference>
<name>A0A8K0T9B9_9HYPO</name>
<comment type="similarity">
    <text evidence="5">Belongs to the actin-binding proteins ADF family. Coactosin subfamily.</text>
</comment>
<dbReference type="AlphaFoldDB" id="A0A8K0T9B9"/>
<dbReference type="SUPFAM" id="SSF55753">
    <property type="entry name" value="Actin depolymerizing proteins"/>
    <property type="match status" value="1"/>
</dbReference>
<gene>
    <name evidence="7" type="ORF">B0I35DRAFT_474157</name>
</gene>
<dbReference type="Proteomes" id="UP000813444">
    <property type="component" value="Unassembled WGS sequence"/>
</dbReference>
<feature type="domain" description="ADF-H" evidence="6">
    <location>
        <begin position="1"/>
        <end position="134"/>
    </location>
</feature>
<dbReference type="PANTHER" id="PTHR10829">
    <property type="entry name" value="CORTACTIN AND DREBRIN"/>
    <property type="match status" value="1"/>
</dbReference>